<feature type="domain" description="PA" evidence="4">
    <location>
        <begin position="108"/>
        <end position="193"/>
    </location>
</feature>
<reference evidence="6" key="1">
    <citation type="submission" date="2025-08" db="UniProtKB">
        <authorList>
            <consortium name="RefSeq"/>
        </authorList>
    </citation>
    <scope>IDENTIFICATION</scope>
</reference>
<dbReference type="Gene3D" id="3.50.30.30">
    <property type="match status" value="1"/>
</dbReference>
<keyword evidence="3" id="KW-0472">Membrane</keyword>
<dbReference type="PANTHER" id="PTHR22702">
    <property type="entry name" value="PROTEASE-ASSOCIATED DOMAIN-CONTAINING PROTEIN"/>
    <property type="match status" value="1"/>
</dbReference>
<evidence type="ECO:0000256" key="3">
    <source>
        <dbReference type="SAM" id="Phobius"/>
    </source>
</evidence>
<dbReference type="PANTHER" id="PTHR22702:SF1">
    <property type="entry name" value="PROTEASE-ASSOCIATED DOMAIN-CONTAINING PROTEIN 1"/>
    <property type="match status" value="1"/>
</dbReference>
<keyword evidence="3" id="KW-1133">Transmembrane helix</keyword>
<keyword evidence="5" id="KW-1185">Reference proteome</keyword>
<evidence type="ECO:0000256" key="1">
    <source>
        <dbReference type="ARBA" id="ARBA00022729"/>
    </source>
</evidence>
<dbReference type="Pfam" id="PF02225">
    <property type="entry name" value="PA"/>
    <property type="match status" value="1"/>
</dbReference>
<dbReference type="InterPro" id="IPR046450">
    <property type="entry name" value="PA_dom_sf"/>
</dbReference>
<proteinExistence type="predicted"/>
<keyword evidence="2" id="KW-0325">Glycoprotein</keyword>
<dbReference type="Proteomes" id="UP000515154">
    <property type="component" value="Linkage group LG14"/>
</dbReference>
<evidence type="ECO:0000313" key="5">
    <source>
        <dbReference type="Proteomes" id="UP000515154"/>
    </source>
</evidence>
<dbReference type="KEGG" id="osn:115219291"/>
<accession>A0A7E6FBG5</accession>
<dbReference type="SUPFAM" id="SSF52025">
    <property type="entry name" value="PA domain"/>
    <property type="match status" value="1"/>
</dbReference>
<protein>
    <submittedName>
        <fullName evidence="6">PRADC1-like protein</fullName>
    </submittedName>
</protein>
<name>A0A7E6FBG5_9MOLL</name>
<evidence type="ECO:0000313" key="6">
    <source>
        <dbReference type="RefSeq" id="XP_036365094.1"/>
    </source>
</evidence>
<gene>
    <name evidence="6" type="primary">LOC115219291</name>
</gene>
<dbReference type="RefSeq" id="XP_036365094.1">
    <property type="nucleotide sequence ID" value="XM_036509201.1"/>
</dbReference>
<keyword evidence="3" id="KW-0812">Transmembrane</keyword>
<organism evidence="5 6">
    <name type="scientific">Octopus sinensis</name>
    <name type="common">East Asian common octopus</name>
    <dbReference type="NCBI Taxonomy" id="2607531"/>
    <lineage>
        <taxon>Eukaryota</taxon>
        <taxon>Metazoa</taxon>
        <taxon>Spiralia</taxon>
        <taxon>Lophotrochozoa</taxon>
        <taxon>Mollusca</taxon>
        <taxon>Cephalopoda</taxon>
        <taxon>Coleoidea</taxon>
        <taxon>Octopodiformes</taxon>
        <taxon>Octopoda</taxon>
        <taxon>Incirrata</taxon>
        <taxon>Octopodidae</taxon>
        <taxon>Octopus</taxon>
    </lineage>
</organism>
<evidence type="ECO:0000256" key="2">
    <source>
        <dbReference type="ARBA" id="ARBA00023180"/>
    </source>
</evidence>
<dbReference type="AlphaFoldDB" id="A0A7E6FBG5"/>
<sequence>MADLVKNFTSTPVVLWVWVFYAELLGYVKWSLMPNRISCCFLYFFSLILNTYPFHFFVAVYQHGIASASTSYQYFEILIPEEISYIYKIRTAENFGTSFRHIYHRVNLVVAEPYLGCSPLLNKHVVDGAVVLLKQGKCTFVTKSFHAEQAGAIAVLITDSDSNNDSEYFNMIHDGSSHIIDIPVFFMLGKDGWMISETLRRWYHFGIINIPVNISRVPVDQLHFPPWTIW</sequence>
<feature type="transmembrane region" description="Helical" evidence="3">
    <location>
        <begin position="40"/>
        <end position="61"/>
    </location>
</feature>
<dbReference type="InterPro" id="IPR003137">
    <property type="entry name" value="PA_domain"/>
</dbReference>
<keyword evidence="1" id="KW-0732">Signal</keyword>
<evidence type="ECO:0000259" key="4">
    <source>
        <dbReference type="Pfam" id="PF02225"/>
    </source>
</evidence>
<feature type="transmembrane region" description="Helical" evidence="3">
    <location>
        <begin position="12"/>
        <end position="28"/>
    </location>
</feature>